<evidence type="ECO:0000313" key="3">
    <source>
        <dbReference type="Proteomes" id="UP000085678"/>
    </source>
</evidence>
<sequence>MKPTASAKPSEPPLTVLPPSPPKYPQSITIDEQFLENLEKRVPLSFKFNDSNFLEEKDKFERSKEEIESQLFVMFISSLGGLQKVDITAIREGSIIIDFTLIFNLKTFLNNSGYSNETLNEIRNVLNGNNTLQVNGTNYTSDQTYALGELKKLEGVLQNPCILYDDVDVCAEKTKSRTYTCEIRWNKGGVECVSKCKGWTCNDHGICYVNPPSFTPTCTCNTEETATQTITYSGVNCTLSSAAVKLDIVIYITTSVGGALLIVVAITIVLVVIWRRRYHDLLSNKKGSHNDTASDTSSDTGSQKLHRGEHVYDNKMYQHGEDNNIYDPRHSLAFQVKLDHIDPKADAQEFNCNGTEEWAVHKFFESGHVREDIWIGQTHLIWYSRETVMTSLVIVTKDICCQITI</sequence>
<feature type="compositionally biased region" description="Low complexity" evidence="1">
    <location>
        <begin position="291"/>
        <end position="300"/>
    </location>
</feature>
<dbReference type="InParanoid" id="A0A1S3INR1"/>
<keyword evidence="2" id="KW-1133">Transmembrane helix</keyword>
<accession>A0A1S3INR1</accession>
<evidence type="ECO:0000256" key="1">
    <source>
        <dbReference type="SAM" id="MobiDB-lite"/>
    </source>
</evidence>
<dbReference type="GeneID" id="106165899"/>
<keyword evidence="3" id="KW-1185">Reference proteome</keyword>
<evidence type="ECO:0000256" key="2">
    <source>
        <dbReference type="SAM" id="Phobius"/>
    </source>
</evidence>
<feature type="transmembrane region" description="Helical" evidence="2">
    <location>
        <begin position="248"/>
        <end position="274"/>
    </location>
</feature>
<organism evidence="3 4">
    <name type="scientific">Lingula anatina</name>
    <name type="common">Brachiopod</name>
    <name type="synonym">Lingula unguis</name>
    <dbReference type="NCBI Taxonomy" id="7574"/>
    <lineage>
        <taxon>Eukaryota</taxon>
        <taxon>Metazoa</taxon>
        <taxon>Spiralia</taxon>
        <taxon>Lophotrochozoa</taxon>
        <taxon>Brachiopoda</taxon>
        <taxon>Linguliformea</taxon>
        <taxon>Lingulata</taxon>
        <taxon>Lingulida</taxon>
        <taxon>Linguloidea</taxon>
        <taxon>Lingulidae</taxon>
        <taxon>Lingula</taxon>
    </lineage>
</organism>
<feature type="region of interest" description="Disordered" evidence="1">
    <location>
        <begin position="286"/>
        <end position="305"/>
    </location>
</feature>
<keyword evidence="2" id="KW-0472">Membrane</keyword>
<evidence type="ECO:0000313" key="4">
    <source>
        <dbReference type="RefSeq" id="XP_013399713.1"/>
    </source>
</evidence>
<proteinExistence type="predicted"/>
<dbReference type="Proteomes" id="UP000085678">
    <property type="component" value="Unplaced"/>
</dbReference>
<dbReference type="RefSeq" id="XP_013399713.1">
    <property type="nucleotide sequence ID" value="XM_013544259.1"/>
</dbReference>
<name>A0A1S3INR1_LINAN</name>
<dbReference type="AlphaFoldDB" id="A0A1S3INR1"/>
<dbReference type="KEGG" id="lak:106165899"/>
<reference evidence="4" key="1">
    <citation type="submission" date="2025-08" db="UniProtKB">
        <authorList>
            <consortium name="RefSeq"/>
        </authorList>
    </citation>
    <scope>IDENTIFICATION</scope>
    <source>
        <tissue evidence="4">Gonads</tissue>
    </source>
</reference>
<protein>
    <submittedName>
        <fullName evidence="4">Uncharacterized protein LOC106165899</fullName>
    </submittedName>
</protein>
<gene>
    <name evidence="4" type="primary">LOC106165899</name>
</gene>
<keyword evidence="2" id="KW-0812">Transmembrane</keyword>
<feature type="region of interest" description="Disordered" evidence="1">
    <location>
        <begin position="1"/>
        <end position="25"/>
    </location>
</feature>
<feature type="compositionally biased region" description="Pro residues" evidence="1">
    <location>
        <begin position="10"/>
        <end position="24"/>
    </location>
</feature>